<dbReference type="AlphaFoldDB" id="A0A290S5M6"/>
<evidence type="ECO:0000256" key="6">
    <source>
        <dbReference type="ARBA" id="ARBA00022989"/>
    </source>
</evidence>
<keyword evidence="6 8" id="KW-1133">Transmembrane helix</keyword>
<reference evidence="9 10" key="1">
    <citation type="journal article" date="2012" name="J. Bacteriol.">
        <title>Genome sequences of type strains of seven species of the marine bacterium Pseudoalteromonas.</title>
        <authorList>
            <person name="Xie B.B."/>
            <person name="Shu Y.L."/>
            <person name="Qin Q.L."/>
            <person name="Rong J.C."/>
            <person name="Zhang X.Y."/>
            <person name="Chen X.L."/>
            <person name="Shi M."/>
            <person name="He H.L."/>
            <person name="Zhou B.C."/>
            <person name="Zhang Y.Z."/>
        </authorList>
    </citation>
    <scope>NUCLEOTIDE SEQUENCE [LARGE SCALE GENOMIC DNA]</scope>
    <source>
        <strain evidence="9 10">A 37-1-2</strain>
    </source>
</reference>
<dbReference type="InterPro" id="IPR045861">
    <property type="entry name" value="CorA_cytoplasmic_dom"/>
</dbReference>
<organism evidence="9 10">
    <name type="scientific">Pseudoalteromonas arctica A 37-1-2</name>
    <dbReference type="NCBI Taxonomy" id="1117313"/>
    <lineage>
        <taxon>Bacteria</taxon>
        <taxon>Pseudomonadati</taxon>
        <taxon>Pseudomonadota</taxon>
        <taxon>Gammaproteobacteria</taxon>
        <taxon>Alteromonadales</taxon>
        <taxon>Pseudoalteromonadaceae</taxon>
        <taxon>Pseudoalteromonas</taxon>
    </lineage>
</organism>
<dbReference type="SUPFAM" id="SSF143865">
    <property type="entry name" value="CorA soluble domain-like"/>
    <property type="match status" value="1"/>
</dbReference>
<dbReference type="PANTHER" id="PTHR46494:SF1">
    <property type="entry name" value="CORA FAMILY METAL ION TRANSPORTER (EUROFUNG)"/>
    <property type="match status" value="1"/>
</dbReference>
<dbReference type="Gene3D" id="1.20.58.340">
    <property type="entry name" value="Magnesium transport protein CorA, transmembrane region"/>
    <property type="match status" value="2"/>
</dbReference>
<name>A0A290S5M6_9GAMM</name>
<dbReference type="GO" id="GO:0015087">
    <property type="term" value="F:cobalt ion transmembrane transporter activity"/>
    <property type="evidence" value="ECO:0007669"/>
    <property type="project" value="UniProtKB-UniRule"/>
</dbReference>
<dbReference type="KEGG" id="part:PARC_a1743"/>
<protein>
    <recommendedName>
        <fullName evidence="8">Magnesium transport protein CorA</fullName>
    </recommendedName>
</protein>
<evidence type="ECO:0000256" key="3">
    <source>
        <dbReference type="ARBA" id="ARBA00022448"/>
    </source>
</evidence>
<dbReference type="GO" id="GO:0000287">
    <property type="term" value="F:magnesium ion binding"/>
    <property type="evidence" value="ECO:0007669"/>
    <property type="project" value="TreeGrafter"/>
</dbReference>
<evidence type="ECO:0000256" key="7">
    <source>
        <dbReference type="ARBA" id="ARBA00023136"/>
    </source>
</evidence>
<keyword evidence="3 8" id="KW-0813">Transport</keyword>
<evidence type="ECO:0000256" key="2">
    <source>
        <dbReference type="ARBA" id="ARBA00009765"/>
    </source>
</evidence>
<keyword evidence="7 8" id="KW-0472">Membrane</keyword>
<dbReference type="Gene3D" id="3.30.460.20">
    <property type="entry name" value="CorA soluble domain-like"/>
    <property type="match status" value="1"/>
</dbReference>
<keyword evidence="8" id="KW-0406">Ion transport</keyword>
<dbReference type="InterPro" id="IPR004488">
    <property type="entry name" value="Mg/Co-transport_prot_CorA"/>
</dbReference>
<dbReference type="GO" id="GO:0005886">
    <property type="term" value="C:plasma membrane"/>
    <property type="evidence" value="ECO:0007669"/>
    <property type="project" value="UniProtKB-SubCell"/>
</dbReference>
<gene>
    <name evidence="8 9" type="primary">corA</name>
    <name evidence="9" type="ORF">PARC_a1743</name>
</gene>
<evidence type="ECO:0000313" key="9">
    <source>
        <dbReference type="EMBL" id="ATC86321.1"/>
    </source>
</evidence>
<dbReference type="GO" id="GO:0050897">
    <property type="term" value="F:cobalt ion binding"/>
    <property type="evidence" value="ECO:0007669"/>
    <property type="project" value="TreeGrafter"/>
</dbReference>
<dbReference type="CDD" id="cd12828">
    <property type="entry name" value="TmCorA-like_1"/>
    <property type="match status" value="1"/>
</dbReference>
<dbReference type="SUPFAM" id="SSF144083">
    <property type="entry name" value="Magnesium transport protein CorA, transmembrane region"/>
    <property type="match status" value="1"/>
</dbReference>
<dbReference type="InterPro" id="IPR002523">
    <property type="entry name" value="MgTranspt_CorA/ZnTranspt_ZntB"/>
</dbReference>
<dbReference type="NCBIfam" id="TIGR00383">
    <property type="entry name" value="corA"/>
    <property type="match status" value="1"/>
</dbReference>
<evidence type="ECO:0000256" key="1">
    <source>
        <dbReference type="ARBA" id="ARBA00004651"/>
    </source>
</evidence>
<dbReference type="Proteomes" id="UP000016505">
    <property type="component" value="Chromosome I"/>
</dbReference>
<evidence type="ECO:0000313" key="10">
    <source>
        <dbReference type="Proteomes" id="UP000016505"/>
    </source>
</evidence>
<comment type="subcellular location">
    <subcellularLocation>
        <location evidence="1">Cell membrane</location>
        <topology evidence="1">Multi-pass membrane protein</topology>
    </subcellularLocation>
    <subcellularLocation>
        <location evidence="8">Membrane</location>
        <topology evidence="8">Multi-pass membrane protein</topology>
    </subcellularLocation>
</comment>
<sequence>MGAPALGLYNVRKSRKHKYNTISGPSPKVEYVAGVLAPTRSNNAVIRYIDYSASRIEAKEVSDIDEFLKTPQPEWATVRWIHVSNTDSYIVGLLQHHFAFHTLTAEDILHVPQRPRIEFFDDHLFVVLSMLKLETHEPNNTILDIEQVSLLLYDNVLLSFQEKPGDVWQSVRGRLHTENRRIRKNGTGYLLYALLDELVDKCFPVLEQYGDILEELEVTTLENPTPHVLHHIHSIKRELALLRRIVWPMREVIDHLYREEGGRIDDSTRPYLRDVYEHNIQIVEIIESYREMVSGLSELYMSAISNRMNEIMKVLTIISSVFIPLTFIAGIYGMNFKYMPELNWTWAYPVLWCVFILITAAMIFIFWRKGWLNRN</sequence>
<keyword evidence="4 8" id="KW-1003">Cell membrane</keyword>
<evidence type="ECO:0000256" key="8">
    <source>
        <dbReference type="RuleBase" id="RU362010"/>
    </source>
</evidence>
<dbReference type="FunFam" id="1.20.58.340:FF:000012">
    <property type="entry name" value="Magnesium transport protein CorA"/>
    <property type="match status" value="1"/>
</dbReference>
<evidence type="ECO:0000256" key="5">
    <source>
        <dbReference type="ARBA" id="ARBA00022692"/>
    </source>
</evidence>
<keyword evidence="5 8" id="KW-0812">Transmembrane</keyword>
<dbReference type="PANTHER" id="PTHR46494">
    <property type="entry name" value="CORA FAMILY METAL ION TRANSPORTER (EUROFUNG)"/>
    <property type="match status" value="1"/>
</dbReference>
<dbReference type="Pfam" id="PF01544">
    <property type="entry name" value="CorA"/>
    <property type="match status" value="1"/>
</dbReference>
<feature type="transmembrane region" description="Helical" evidence="8">
    <location>
        <begin position="346"/>
        <end position="367"/>
    </location>
</feature>
<dbReference type="GO" id="GO:0015095">
    <property type="term" value="F:magnesium ion transmembrane transporter activity"/>
    <property type="evidence" value="ECO:0007669"/>
    <property type="project" value="UniProtKB-UniRule"/>
</dbReference>
<feature type="transmembrane region" description="Helical" evidence="8">
    <location>
        <begin position="314"/>
        <end position="334"/>
    </location>
</feature>
<comment type="function">
    <text evidence="8">Mediates influx of magnesium ions.</text>
</comment>
<evidence type="ECO:0000256" key="4">
    <source>
        <dbReference type="ARBA" id="ARBA00022475"/>
    </source>
</evidence>
<accession>A0A290S5M6</accession>
<comment type="similarity">
    <text evidence="2 8">Belongs to the CorA metal ion transporter (MIT) (TC 1.A.35) family.</text>
</comment>
<keyword evidence="8" id="KW-0460">Magnesium</keyword>
<dbReference type="InterPro" id="IPR045863">
    <property type="entry name" value="CorA_TM1_TM2"/>
</dbReference>
<dbReference type="OrthoDB" id="9803416at2"/>
<dbReference type="EMBL" id="CP011025">
    <property type="protein sequence ID" value="ATC86321.1"/>
    <property type="molecule type" value="Genomic_DNA"/>
</dbReference>
<proteinExistence type="inferred from homology"/>